<evidence type="ECO:0000256" key="10">
    <source>
        <dbReference type="PIRSR" id="PIRSR000114-3"/>
    </source>
</evidence>
<keyword evidence="16" id="KW-1185">Reference proteome</keyword>
<dbReference type="KEGG" id="mcy:MCYN_0724"/>
<dbReference type="SUPFAM" id="SSF51735">
    <property type="entry name" value="NAD(P)-binding Rossmann-fold domains"/>
    <property type="match status" value="1"/>
</dbReference>
<keyword evidence="7" id="KW-1208">Phospholipid metabolism</keyword>
<comment type="similarity">
    <text evidence="1 11">Belongs to the NAD-dependent glycerol-3-phosphate dehydrogenase family.</text>
</comment>
<feature type="binding site" evidence="9">
    <location>
        <position position="144"/>
    </location>
    <ligand>
        <name>substrate</name>
    </ligand>
</feature>
<dbReference type="SUPFAM" id="SSF48179">
    <property type="entry name" value="6-phosphogluconate dehydrogenase C-terminal domain-like"/>
    <property type="match status" value="1"/>
</dbReference>
<feature type="binding site" evidence="10">
    <location>
        <position position="295"/>
    </location>
    <ligand>
        <name>NAD(+)</name>
        <dbReference type="ChEBI" id="CHEBI:57540"/>
    </ligand>
</feature>
<evidence type="ECO:0000256" key="5">
    <source>
        <dbReference type="ARBA" id="ARBA00023098"/>
    </source>
</evidence>
<dbReference type="GO" id="GO:0051287">
    <property type="term" value="F:NAD binding"/>
    <property type="evidence" value="ECO:0007669"/>
    <property type="project" value="InterPro"/>
</dbReference>
<evidence type="ECO:0000256" key="12">
    <source>
        <dbReference type="RuleBase" id="RU000439"/>
    </source>
</evidence>
<evidence type="ECO:0000256" key="8">
    <source>
        <dbReference type="PIRSR" id="PIRSR000114-1"/>
    </source>
</evidence>
<evidence type="ECO:0000256" key="3">
    <source>
        <dbReference type="ARBA" id="ARBA00023002"/>
    </source>
</evidence>
<dbReference type="InterPro" id="IPR008927">
    <property type="entry name" value="6-PGluconate_DH-like_C_sf"/>
</dbReference>
<proteinExistence type="inferred from homology"/>
<keyword evidence="3 11" id="KW-0560">Oxidoreductase</keyword>
<protein>
    <recommendedName>
        <fullName evidence="12">Glycerol-3-phosphate dehydrogenase</fullName>
        <ecNumber evidence="12">1.1.1.94</ecNumber>
    </recommendedName>
</protein>
<dbReference type="InterPro" id="IPR006168">
    <property type="entry name" value="G3P_DH_NAD-dep"/>
</dbReference>
<gene>
    <name evidence="15" type="primary">MCYN0724</name>
    <name evidence="15" type="ordered locus">MCYN_0724</name>
</gene>
<feature type="domain" description="Glycerol-3-phosphate dehydrogenase NAD-dependent C-terminal" evidence="14">
    <location>
        <begin position="218"/>
        <end position="359"/>
    </location>
</feature>
<feature type="domain" description="Glycerol-3-phosphate dehydrogenase NAD-dependent N-terminal" evidence="13">
    <location>
        <begin position="41"/>
        <end position="195"/>
    </location>
</feature>
<dbReference type="eggNOG" id="COG0240">
    <property type="taxonomic scope" value="Bacteria"/>
</dbReference>
<dbReference type="InterPro" id="IPR006109">
    <property type="entry name" value="G3P_DH_NAD-dep_C"/>
</dbReference>
<keyword evidence="5" id="KW-0443">Lipid metabolism</keyword>
<evidence type="ECO:0000313" key="16">
    <source>
        <dbReference type="Proteomes" id="UP000010466"/>
    </source>
</evidence>
<evidence type="ECO:0000313" key="15">
    <source>
        <dbReference type="EMBL" id="CCP24456.1"/>
    </source>
</evidence>
<evidence type="ECO:0000256" key="11">
    <source>
        <dbReference type="RuleBase" id="RU000437"/>
    </source>
</evidence>
<dbReference type="PIRSF" id="PIRSF000114">
    <property type="entry name" value="Glycerol-3-P_dh"/>
    <property type="match status" value="1"/>
</dbReference>
<dbReference type="PATRIC" id="fig|1246955.3.peg.651"/>
<evidence type="ECO:0000256" key="1">
    <source>
        <dbReference type="ARBA" id="ARBA00011009"/>
    </source>
</evidence>
<dbReference type="InterPro" id="IPR011128">
    <property type="entry name" value="G3P_DH_NAD-dep_N"/>
</dbReference>
<dbReference type="InterPro" id="IPR036291">
    <property type="entry name" value="NAD(P)-bd_dom_sf"/>
</dbReference>
<dbReference type="AlphaFoldDB" id="L0RY14"/>
<reference evidence="16" key="1">
    <citation type="journal article" date="2013" name="Genome Announc.">
        <title>Complete genome sequence of Mycoplasma cynos strain C142.</title>
        <authorList>
            <person name="Walker C.A."/>
            <person name="Mannering S.A."/>
            <person name="Shields S."/>
            <person name="Blake D.P."/>
            <person name="Brownlie J."/>
        </authorList>
    </citation>
    <scope>NUCLEOTIDE SEQUENCE [LARGE SCALE GENOMIC DNA]</scope>
    <source>
        <strain evidence="16">C142</strain>
    </source>
</reference>
<name>L0RY14_MYCC1</name>
<dbReference type="Gene3D" id="3.40.50.720">
    <property type="entry name" value="NAD(P)-binding Rossmann-like Domain"/>
    <property type="match status" value="1"/>
</dbReference>
<dbReference type="GO" id="GO:0046168">
    <property type="term" value="P:glycerol-3-phosphate catabolic process"/>
    <property type="evidence" value="ECO:0007669"/>
    <property type="project" value="InterPro"/>
</dbReference>
<dbReference type="PANTHER" id="PTHR11728:SF1">
    <property type="entry name" value="GLYCEROL-3-PHOSPHATE DEHYDROGENASE [NAD(+)] 2, CHLOROPLASTIC"/>
    <property type="match status" value="1"/>
</dbReference>
<evidence type="ECO:0000256" key="7">
    <source>
        <dbReference type="ARBA" id="ARBA00023264"/>
    </source>
</evidence>
<dbReference type="EMBL" id="HF559394">
    <property type="protein sequence ID" value="CCP24456.1"/>
    <property type="molecule type" value="Genomic_DNA"/>
</dbReference>
<feature type="binding site" evidence="9">
    <location>
        <begin position="295"/>
        <end position="296"/>
    </location>
    <ligand>
        <name>substrate</name>
    </ligand>
</feature>
<dbReference type="HOGENOM" id="CLU_033449_0_0_14"/>
<dbReference type="EC" id="1.1.1.94" evidence="12"/>
<evidence type="ECO:0000259" key="13">
    <source>
        <dbReference type="Pfam" id="PF01210"/>
    </source>
</evidence>
<dbReference type="PANTHER" id="PTHR11728">
    <property type="entry name" value="GLYCEROL-3-PHOSPHATE DEHYDROGENASE"/>
    <property type="match status" value="1"/>
</dbReference>
<dbReference type="GO" id="GO:0008654">
    <property type="term" value="P:phospholipid biosynthetic process"/>
    <property type="evidence" value="ECO:0007669"/>
    <property type="project" value="UniProtKB-KW"/>
</dbReference>
<sequence>MLWVRILLLLPEKMFNKWCFTSYIKHFFIYNFIMQKKYKFGFIGTGAFGSALANVLTTNNHKVIMYGINEQEVRNINNGNNRKYFENSEFTNPELISATMNFEYLVDNSEILMLALPSIAINDTLATLKKIRPERKYNIINLAKSFEKNTKMFYSTYIKEYMKDNLENIATFIGPSFANELFNKKATIINVFGNNPRFITSIQKYFNNEYFRLRVADDALAAELFASLKNVLAIGVGILSYFDDARNTNAAFLTIGIKEILKIYKALAKTKSYKSVADFATFGDLILTCSSTKSRNFCYGLSIAQYGIIDTEKNFEGTIEGKFTAKILEEILKVLKIKTTIFWLIINILNNKIQPNKILSFLAKSDEIV</sequence>
<organism evidence="15 16">
    <name type="scientific">Mycoplasmopsis cynos (strain C142)</name>
    <name type="common">Mycoplasma cynos</name>
    <dbReference type="NCBI Taxonomy" id="1246955"/>
    <lineage>
        <taxon>Bacteria</taxon>
        <taxon>Bacillati</taxon>
        <taxon>Mycoplasmatota</taxon>
        <taxon>Mycoplasmoidales</taxon>
        <taxon>Metamycoplasmataceae</taxon>
        <taxon>Mycoplasmopsis</taxon>
    </lineage>
</organism>
<keyword evidence="4 10" id="KW-0520">NAD</keyword>
<feature type="binding site" evidence="10">
    <location>
        <position position="178"/>
    </location>
    <ligand>
        <name>NAD(+)</name>
        <dbReference type="ChEBI" id="CHEBI:57540"/>
    </ligand>
</feature>
<feature type="active site" description="Proton acceptor" evidence="8">
    <location>
        <position position="229"/>
    </location>
</feature>
<feature type="binding site" evidence="10">
    <location>
        <begin position="44"/>
        <end position="49"/>
    </location>
    <ligand>
        <name>NAD(+)</name>
        <dbReference type="ChEBI" id="CHEBI:57540"/>
    </ligand>
</feature>
<accession>L0RY14</accession>
<dbReference type="PRINTS" id="PR00077">
    <property type="entry name" value="GPDHDRGNASE"/>
</dbReference>
<dbReference type="GO" id="GO:0141153">
    <property type="term" value="F:glycerol-3-phosphate dehydrogenase (NADP+) activity"/>
    <property type="evidence" value="ECO:0007669"/>
    <property type="project" value="RHEA"/>
</dbReference>
<evidence type="ECO:0000259" key="14">
    <source>
        <dbReference type="Pfam" id="PF07479"/>
    </source>
</evidence>
<dbReference type="STRING" id="1246955.MCYN_0724"/>
<evidence type="ECO:0000256" key="2">
    <source>
        <dbReference type="ARBA" id="ARBA00022516"/>
    </source>
</evidence>
<dbReference type="Pfam" id="PF01210">
    <property type="entry name" value="NAD_Gly3P_dh_N"/>
    <property type="match status" value="1"/>
</dbReference>
<dbReference type="InterPro" id="IPR013328">
    <property type="entry name" value="6PGD_dom2"/>
</dbReference>
<dbReference type="GO" id="GO:0005975">
    <property type="term" value="P:carbohydrate metabolic process"/>
    <property type="evidence" value="ECO:0007669"/>
    <property type="project" value="InterPro"/>
</dbReference>
<keyword evidence="2" id="KW-0444">Lipid biosynthesis</keyword>
<keyword evidence="6" id="KW-0594">Phospholipid biosynthesis</keyword>
<dbReference type="Gene3D" id="1.10.1040.10">
    <property type="entry name" value="N-(1-d-carboxylethyl)-l-norvaline Dehydrogenase, domain 2"/>
    <property type="match status" value="1"/>
</dbReference>
<dbReference type="Proteomes" id="UP000010466">
    <property type="component" value="Chromosome"/>
</dbReference>
<evidence type="ECO:0000256" key="4">
    <source>
        <dbReference type="ARBA" id="ARBA00023027"/>
    </source>
</evidence>
<dbReference type="GO" id="GO:0005829">
    <property type="term" value="C:cytosol"/>
    <property type="evidence" value="ECO:0007669"/>
    <property type="project" value="TreeGrafter"/>
</dbReference>
<evidence type="ECO:0000256" key="6">
    <source>
        <dbReference type="ARBA" id="ARBA00023209"/>
    </source>
</evidence>
<dbReference type="Pfam" id="PF07479">
    <property type="entry name" value="NAD_Gly3P_dh_C"/>
    <property type="match status" value="1"/>
</dbReference>
<evidence type="ECO:0000256" key="9">
    <source>
        <dbReference type="PIRSR" id="PIRSR000114-2"/>
    </source>
</evidence>
<comment type="catalytic activity">
    <reaction evidence="12">
        <text>sn-glycerol 3-phosphate + NADP(+) = dihydroxyacetone phosphate + NADPH + H(+)</text>
        <dbReference type="Rhea" id="RHEA:11096"/>
        <dbReference type="ChEBI" id="CHEBI:15378"/>
        <dbReference type="ChEBI" id="CHEBI:57597"/>
        <dbReference type="ChEBI" id="CHEBI:57642"/>
        <dbReference type="ChEBI" id="CHEBI:57783"/>
        <dbReference type="ChEBI" id="CHEBI:58349"/>
        <dbReference type="EC" id="1.1.1.94"/>
    </reaction>
</comment>